<feature type="compositionally biased region" description="Polar residues" evidence="2">
    <location>
        <begin position="16"/>
        <end position="25"/>
    </location>
</feature>
<keyword evidence="4" id="KW-1185">Reference proteome</keyword>
<dbReference type="Proteomes" id="UP001159405">
    <property type="component" value="Unassembled WGS sequence"/>
</dbReference>
<reference evidence="3 4" key="1">
    <citation type="submission" date="2022-05" db="EMBL/GenBank/DDBJ databases">
        <authorList>
            <consortium name="Genoscope - CEA"/>
            <person name="William W."/>
        </authorList>
    </citation>
    <scope>NUCLEOTIDE SEQUENCE [LARGE SCALE GENOMIC DNA]</scope>
</reference>
<keyword evidence="1" id="KW-0175">Coiled coil</keyword>
<proteinExistence type="predicted"/>
<dbReference type="Gene3D" id="1.20.5.340">
    <property type="match status" value="1"/>
</dbReference>
<sequence length="270" mass="31326">MEEFFKLLLSKRRTRQLSSDSSLDTSPEPKKLKECDSSNSSEGEREEEGDDIILSALNMAEGLQKPLQDILKKLEKLDAIEEAVNNLGKSFGKLEGRIHTLEDAYATTKRDVEDLKESLNANGTDKKTTSERIQKLEDSTKSSLAALQKENDELRANFKLIEDKNLYLEAYSRRENIKFENIPEEETNKEDTEMAFWKRNWLLSLGHRLRGTNYKMYQDLPFEIVERRRAQMETFKKARRNNIPAAFSKAQPDKLFIRGKLWPFGMPLEL</sequence>
<dbReference type="EMBL" id="CALNXK010000024">
    <property type="protein sequence ID" value="CAH3111644.1"/>
    <property type="molecule type" value="Genomic_DNA"/>
</dbReference>
<evidence type="ECO:0000313" key="4">
    <source>
        <dbReference type="Proteomes" id="UP001159405"/>
    </source>
</evidence>
<accession>A0ABN8NJA7</accession>
<feature type="region of interest" description="Disordered" evidence="2">
    <location>
        <begin position="12"/>
        <end position="51"/>
    </location>
</feature>
<comment type="caution">
    <text evidence="3">The sequence shown here is derived from an EMBL/GenBank/DDBJ whole genome shotgun (WGS) entry which is preliminary data.</text>
</comment>
<evidence type="ECO:0000256" key="2">
    <source>
        <dbReference type="SAM" id="MobiDB-lite"/>
    </source>
</evidence>
<feature type="compositionally biased region" description="Basic and acidic residues" evidence="2">
    <location>
        <begin position="27"/>
        <end position="36"/>
    </location>
</feature>
<name>A0ABN8NJA7_9CNID</name>
<gene>
    <name evidence="3" type="ORF">PLOB_00020538</name>
</gene>
<protein>
    <submittedName>
        <fullName evidence="3">Uncharacterized protein</fullName>
    </submittedName>
</protein>
<evidence type="ECO:0000313" key="3">
    <source>
        <dbReference type="EMBL" id="CAH3111644.1"/>
    </source>
</evidence>
<evidence type="ECO:0000256" key="1">
    <source>
        <dbReference type="SAM" id="Coils"/>
    </source>
</evidence>
<feature type="coiled-coil region" evidence="1">
    <location>
        <begin position="98"/>
        <end position="164"/>
    </location>
</feature>
<organism evidence="3 4">
    <name type="scientific">Porites lobata</name>
    <dbReference type="NCBI Taxonomy" id="104759"/>
    <lineage>
        <taxon>Eukaryota</taxon>
        <taxon>Metazoa</taxon>
        <taxon>Cnidaria</taxon>
        <taxon>Anthozoa</taxon>
        <taxon>Hexacorallia</taxon>
        <taxon>Scleractinia</taxon>
        <taxon>Fungiina</taxon>
        <taxon>Poritidae</taxon>
        <taxon>Porites</taxon>
    </lineage>
</organism>